<dbReference type="AlphaFoldDB" id="A0A1H1VI30"/>
<reference evidence="2" key="1">
    <citation type="submission" date="2016-10" db="EMBL/GenBank/DDBJ databases">
        <authorList>
            <person name="Varghese N."/>
            <person name="Submissions S."/>
        </authorList>
    </citation>
    <scope>NUCLEOTIDE SEQUENCE [LARGE SCALE GENOMIC DNA]</scope>
    <source>
        <strain evidence="2">BS3782</strain>
    </source>
</reference>
<gene>
    <name evidence="1" type="ORF">SAMN04490191_2439</name>
</gene>
<keyword evidence="2" id="KW-1185">Reference proteome</keyword>
<accession>A0A1H1VI30</accession>
<dbReference type="Proteomes" id="UP000182814">
    <property type="component" value="Chromosome I"/>
</dbReference>
<organism evidence="1 2">
    <name type="scientific">Pseudomonas lini</name>
    <dbReference type="NCBI Taxonomy" id="163011"/>
    <lineage>
        <taxon>Bacteria</taxon>
        <taxon>Pseudomonadati</taxon>
        <taxon>Pseudomonadota</taxon>
        <taxon>Gammaproteobacteria</taxon>
        <taxon>Pseudomonadales</taxon>
        <taxon>Pseudomonadaceae</taxon>
        <taxon>Pseudomonas</taxon>
    </lineage>
</organism>
<evidence type="ECO:0000313" key="1">
    <source>
        <dbReference type="EMBL" id="SDS84031.1"/>
    </source>
</evidence>
<name>A0A1H1VI30_9PSED</name>
<proteinExistence type="predicted"/>
<protein>
    <submittedName>
        <fullName evidence="1">Uncharacterized protein</fullName>
    </submittedName>
</protein>
<evidence type="ECO:0000313" key="2">
    <source>
        <dbReference type="Proteomes" id="UP000182814"/>
    </source>
</evidence>
<dbReference type="EMBL" id="LT629746">
    <property type="protein sequence ID" value="SDS84031.1"/>
    <property type="molecule type" value="Genomic_DNA"/>
</dbReference>
<sequence length="32" mass="3482">MEIQVQDQGLFFTDAQVMENNAEVVSPIASGL</sequence>